<dbReference type="PANTHER" id="PTHR44051">
    <property type="entry name" value="GLUTATHIONE S-TRANSFERASE-RELATED"/>
    <property type="match status" value="1"/>
</dbReference>
<dbReference type="InterPro" id="IPR036249">
    <property type="entry name" value="Thioredoxin-like_sf"/>
</dbReference>
<feature type="domain" description="GST C-terminal" evidence="2">
    <location>
        <begin position="88"/>
        <end position="211"/>
    </location>
</feature>
<dbReference type="InterPro" id="IPR010987">
    <property type="entry name" value="Glutathione-S-Trfase_C-like"/>
</dbReference>
<dbReference type="SFLD" id="SFLDS00019">
    <property type="entry name" value="Glutathione_Transferase_(cytos"/>
    <property type="match status" value="1"/>
</dbReference>
<dbReference type="AlphaFoldDB" id="A0A5C5U4K9"/>
<dbReference type="RefSeq" id="WP_146386937.1">
    <property type="nucleotide sequence ID" value="NZ_VOHK01000003.1"/>
</dbReference>
<dbReference type="EMBL" id="VOHK01000003">
    <property type="protein sequence ID" value="TWT21323.1"/>
    <property type="molecule type" value="Genomic_DNA"/>
</dbReference>
<dbReference type="InterPro" id="IPR004045">
    <property type="entry name" value="Glutathione_S-Trfase_N"/>
</dbReference>
<evidence type="ECO:0000259" key="2">
    <source>
        <dbReference type="PROSITE" id="PS50405"/>
    </source>
</evidence>
<evidence type="ECO:0000313" key="4">
    <source>
        <dbReference type="Proteomes" id="UP000319980"/>
    </source>
</evidence>
<dbReference type="GO" id="GO:0016740">
    <property type="term" value="F:transferase activity"/>
    <property type="evidence" value="ECO:0007669"/>
    <property type="project" value="UniProtKB-KW"/>
</dbReference>
<evidence type="ECO:0000313" key="3">
    <source>
        <dbReference type="EMBL" id="TWT21323.1"/>
    </source>
</evidence>
<dbReference type="SUPFAM" id="SSF47616">
    <property type="entry name" value="GST C-terminal domain-like"/>
    <property type="match status" value="1"/>
</dbReference>
<sequence>MSLKLFAAPMSSATPVVNAIAELGIDCEIVMFDLSSREQKQPAYLAINPHGVVPTLVVDGTPLFEAVEIMQWLGDRHGVERGLWPAADTPARLVALSWTSWAYVSYGALLNVLNFSQSPRADARLHHPPLAAEALKQLDAALGRLDAQLAKAPFLLGDAFSLADLIVAGVVTYSTYCGVSVDGHAHVQRWLQAFQSRPAYRRTWMGESAVA</sequence>
<dbReference type="PROSITE" id="PS50405">
    <property type="entry name" value="GST_CTER"/>
    <property type="match status" value="1"/>
</dbReference>
<protein>
    <submittedName>
        <fullName evidence="3">Glutathione S-transferase family protein</fullName>
    </submittedName>
</protein>
<dbReference type="InterPro" id="IPR040079">
    <property type="entry name" value="Glutathione_S-Trfase"/>
</dbReference>
<comment type="caution">
    <text evidence="3">The sequence shown here is derived from an EMBL/GenBank/DDBJ whole genome shotgun (WGS) entry which is preliminary data.</text>
</comment>
<dbReference type="SUPFAM" id="SSF52833">
    <property type="entry name" value="Thioredoxin-like"/>
    <property type="match status" value="1"/>
</dbReference>
<keyword evidence="3" id="KW-0808">Transferase</keyword>
<dbReference type="Pfam" id="PF02798">
    <property type="entry name" value="GST_N"/>
    <property type="match status" value="1"/>
</dbReference>
<reference evidence="3 4" key="1">
    <citation type="journal article" date="2008" name="Int. J. Syst. Evol. Microbiol.">
        <title>Luteimonas marina sp. nov., isolated from seawater.</title>
        <authorList>
            <person name="Baik K.S."/>
            <person name="Park S.C."/>
            <person name="Kim M.S."/>
            <person name="Kim E.M."/>
            <person name="Park C."/>
            <person name="Chun J."/>
            <person name="Seong C.N."/>
        </authorList>
    </citation>
    <scope>NUCLEOTIDE SEQUENCE [LARGE SCALE GENOMIC DNA]</scope>
    <source>
        <strain evidence="3 4">FR1330</strain>
    </source>
</reference>
<feature type="domain" description="GST N-terminal" evidence="1">
    <location>
        <begin position="1"/>
        <end position="81"/>
    </location>
</feature>
<dbReference type="CDD" id="cd03046">
    <property type="entry name" value="GST_N_GTT1_like"/>
    <property type="match status" value="1"/>
</dbReference>
<dbReference type="Proteomes" id="UP000319980">
    <property type="component" value="Unassembled WGS sequence"/>
</dbReference>
<dbReference type="Gene3D" id="3.40.30.10">
    <property type="entry name" value="Glutaredoxin"/>
    <property type="match status" value="1"/>
</dbReference>
<name>A0A5C5U4K9_9GAMM</name>
<dbReference type="PANTHER" id="PTHR44051:SF21">
    <property type="entry name" value="GLUTATHIONE S-TRANSFERASE FAMILY PROTEIN"/>
    <property type="match status" value="1"/>
</dbReference>
<dbReference type="SFLD" id="SFLDG00358">
    <property type="entry name" value="Main_(cytGST)"/>
    <property type="match status" value="1"/>
</dbReference>
<dbReference type="Pfam" id="PF13410">
    <property type="entry name" value="GST_C_2"/>
    <property type="match status" value="1"/>
</dbReference>
<dbReference type="InterPro" id="IPR036282">
    <property type="entry name" value="Glutathione-S-Trfase_C_sf"/>
</dbReference>
<keyword evidence="4" id="KW-1185">Reference proteome</keyword>
<dbReference type="OrthoDB" id="5740960at2"/>
<gene>
    <name evidence="3" type="ORF">FQY83_08185</name>
</gene>
<dbReference type="Gene3D" id="1.20.1050.10">
    <property type="match status" value="1"/>
</dbReference>
<dbReference type="PROSITE" id="PS50404">
    <property type="entry name" value="GST_NTER"/>
    <property type="match status" value="1"/>
</dbReference>
<accession>A0A5C5U4K9</accession>
<proteinExistence type="predicted"/>
<evidence type="ECO:0000259" key="1">
    <source>
        <dbReference type="PROSITE" id="PS50404"/>
    </source>
</evidence>
<organism evidence="3 4">
    <name type="scientific">Luteimonas marina</name>
    <dbReference type="NCBI Taxonomy" id="488485"/>
    <lineage>
        <taxon>Bacteria</taxon>
        <taxon>Pseudomonadati</taxon>
        <taxon>Pseudomonadota</taxon>
        <taxon>Gammaproteobacteria</taxon>
        <taxon>Lysobacterales</taxon>
        <taxon>Lysobacteraceae</taxon>
        <taxon>Luteimonas</taxon>
    </lineage>
</organism>